<keyword evidence="3" id="KW-0238">DNA-binding</keyword>
<feature type="compositionally biased region" description="Low complexity" evidence="7">
    <location>
        <begin position="223"/>
        <end position="239"/>
    </location>
</feature>
<evidence type="ECO:0000256" key="5">
    <source>
        <dbReference type="ARBA" id="ARBA00023242"/>
    </source>
</evidence>
<dbReference type="GO" id="GO:0003677">
    <property type="term" value="F:DNA binding"/>
    <property type="evidence" value="ECO:0007669"/>
    <property type="project" value="UniProtKB-KW"/>
</dbReference>
<reference evidence="9" key="1">
    <citation type="journal article" date="2023" name="PhytoFront">
        <title>Draft Genome Resources of Seven Strains of Tilletia horrida, Causal Agent of Kernel Smut of Rice.</title>
        <authorList>
            <person name="Khanal S."/>
            <person name="Antony Babu S."/>
            <person name="Zhou X.G."/>
        </authorList>
    </citation>
    <scope>NUCLEOTIDE SEQUENCE</scope>
    <source>
        <strain evidence="9">TX6</strain>
    </source>
</reference>
<organism evidence="9 10">
    <name type="scientific">Tilletia horrida</name>
    <dbReference type="NCBI Taxonomy" id="155126"/>
    <lineage>
        <taxon>Eukaryota</taxon>
        <taxon>Fungi</taxon>
        <taxon>Dikarya</taxon>
        <taxon>Basidiomycota</taxon>
        <taxon>Ustilaginomycotina</taxon>
        <taxon>Exobasidiomycetes</taxon>
        <taxon>Tilletiales</taxon>
        <taxon>Tilletiaceae</taxon>
        <taxon>Tilletia</taxon>
    </lineage>
</organism>
<dbReference type="InterPro" id="IPR016656">
    <property type="entry name" value="TFIIE-bsu"/>
</dbReference>
<dbReference type="InterPro" id="IPR003166">
    <property type="entry name" value="TFIIE_bsu_DNA-bd"/>
</dbReference>
<protein>
    <recommendedName>
        <fullName evidence="8">TFIIE beta domain-containing protein</fullName>
    </recommendedName>
</protein>
<evidence type="ECO:0000259" key="8">
    <source>
        <dbReference type="PROSITE" id="PS51351"/>
    </source>
</evidence>
<evidence type="ECO:0000256" key="7">
    <source>
        <dbReference type="SAM" id="MobiDB-lite"/>
    </source>
</evidence>
<proteinExistence type="predicted"/>
<dbReference type="GO" id="GO:0006367">
    <property type="term" value="P:transcription initiation at RNA polymerase II promoter"/>
    <property type="evidence" value="ECO:0007669"/>
    <property type="project" value="InterPro"/>
</dbReference>
<keyword evidence="10" id="KW-1185">Reference proteome</keyword>
<dbReference type="GO" id="GO:0005673">
    <property type="term" value="C:transcription factor TFIIE complex"/>
    <property type="evidence" value="ECO:0007669"/>
    <property type="project" value="InterPro"/>
</dbReference>
<evidence type="ECO:0000256" key="2">
    <source>
        <dbReference type="ARBA" id="ARBA00023015"/>
    </source>
</evidence>
<evidence type="ECO:0000256" key="6">
    <source>
        <dbReference type="ARBA" id="ARBA00025581"/>
    </source>
</evidence>
<keyword evidence="5" id="KW-0539">Nucleus</keyword>
<keyword evidence="2" id="KW-0805">Transcription regulation</keyword>
<feature type="domain" description="TFIIE beta" evidence="8">
    <location>
        <begin position="7"/>
        <end position="86"/>
    </location>
</feature>
<comment type="caution">
    <text evidence="9">The sequence shown here is derived from an EMBL/GenBank/DDBJ whole genome shotgun (WGS) entry which is preliminary data.</text>
</comment>
<dbReference type="PANTHER" id="PTHR12716">
    <property type="entry name" value="TRANSCRIPTION INITIATION FACTOR IIE, BETA SUBUNIT"/>
    <property type="match status" value="1"/>
</dbReference>
<keyword evidence="4" id="KW-0804">Transcription</keyword>
<dbReference type="Pfam" id="PF02186">
    <property type="entry name" value="TFIIE_beta"/>
    <property type="match status" value="1"/>
</dbReference>
<sequence length="277" mass="30826">MSRQEVYSQPKNTGAGIHETTQLFSAVEALKRQQGPVRLEDLAISNNLAGLLDPNGSLFQRFKVNERVIYDPKVNLWSYKPDYDIRKPSDIVDVLRARFAEGIKPVMKITELRESYPDARAGLEELAKHKPEEDREVLILRNKDGSIKYAVWNPTRGEEVRKVDEGEQHAYYLSSPSKVAKLKSGPPATTVIEFRTLWHAQKVPDEMEMDRQLVAEGLTAETSAAGPIPASGSANALRGNGKRGRGKRGGAGGSRQARLQNTHTGVDFLQDYVKEDS</sequence>
<evidence type="ECO:0000256" key="3">
    <source>
        <dbReference type="ARBA" id="ARBA00023125"/>
    </source>
</evidence>
<dbReference type="PROSITE" id="PS51351">
    <property type="entry name" value="TFIIE_BETA_C"/>
    <property type="match status" value="1"/>
</dbReference>
<name>A0AAN6GRD4_9BASI</name>
<dbReference type="InterPro" id="IPR040501">
    <property type="entry name" value="TFA2_Winged_2"/>
</dbReference>
<feature type="region of interest" description="Disordered" evidence="7">
    <location>
        <begin position="223"/>
        <end position="277"/>
    </location>
</feature>
<evidence type="ECO:0000256" key="1">
    <source>
        <dbReference type="ARBA" id="ARBA00004123"/>
    </source>
</evidence>
<dbReference type="Proteomes" id="UP001176517">
    <property type="component" value="Unassembled WGS sequence"/>
</dbReference>
<evidence type="ECO:0000313" key="10">
    <source>
        <dbReference type="Proteomes" id="UP001176517"/>
    </source>
</evidence>
<dbReference type="GO" id="GO:0001097">
    <property type="term" value="F:TFIIH-class transcription factor complex binding"/>
    <property type="evidence" value="ECO:0007669"/>
    <property type="project" value="TreeGrafter"/>
</dbReference>
<dbReference type="AlphaFoldDB" id="A0AAN6GRD4"/>
<evidence type="ECO:0000256" key="4">
    <source>
        <dbReference type="ARBA" id="ARBA00023163"/>
    </source>
</evidence>
<dbReference type="EMBL" id="JAPDMZ010000062">
    <property type="protein sequence ID" value="KAK0552462.1"/>
    <property type="molecule type" value="Genomic_DNA"/>
</dbReference>
<evidence type="ECO:0000313" key="9">
    <source>
        <dbReference type="EMBL" id="KAK0552462.1"/>
    </source>
</evidence>
<dbReference type="PANTHER" id="PTHR12716:SF8">
    <property type="entry name" value="TRANSCRIPTION INITIATION FACTOR IIE SUBUNIT BETA"/>
    <property type="match status" value="1"/>
</dbReference>
<accession>A0AAN6GRD4</accession>
<comment type="subcellular location">
    <subcellularLocation>
        <location evidence="1">Nucleus</location>
    </subcellularLocation>
</comment>
<dbReference type="Pfam" id="PF18121">
    <property type="entry name" value="TFA2_Winged_2"/>
    <property type="match status" value="1"/>
</dbReference>
<comment type="function">
    <text evidence="6">Recruits TFIIH to the initiation complex and stimulates the RNA polymerase II C-terminal domain kinase and DNA-dependent ATPase activities of TFIIH. Both TFIIH and TFIIE are required for promoter clearance by RNA polymerase.</text>
</comment>
<gene>
    <name evidence="9" type="ORF">OC846_002866</name>
</gene>